<evidence type="ECO:0000259" key="3">
    <source>
        <dbReference type="SMART" id="SM00822"/>
    </source>
</evidence>
<evidence type="ECO:0000256" key="1">
    <source>
        <dbReference type="ARBA" id="ARBA00006484"/>
    </source>
</evidence>
<dbReference type="PRINTS" id="PR00081">
    <property type="entry name" value="GDHRDH"/>
</dbReference>
<organism evidence="4 5">
    <name type="scientific">Pseudonocardia yuanmonensis</name>
    <dbReference type="NCBI Taxonomy" id="1095914"/>
    <lineage>
        <taxon>Bacteria</taxon>
        <taxon>Bacillati</taxon>
        <taxon>Actinomycetota</taxon>
        <taxon>Actinomycetes</taxon>
        <taxon>Pseudonocardiales</taxon>
        <taxon>Pseudonocardiaceae</taxon>
        <taxon>Pseudonocardia</taxon>
    </lineage>
</organism>
<comment type="similarity">
    <text evidence="1">Belongs to the short-chain dehydrogenases/reductases (SDR) family.</text>
</comment>
<proteinExistence type="inferred from homology"/>
<reference evidence="5" key="1">
    <citation type="journal article" date="2019" name="Int. J. Syst. Evol. Microbiol.">
        <title>The Global Catalogue of Microorganisms (GCM) 10K type strain sequencing project: providing services to taxonomists for standard genome sequencing and annotation.</title>
        <authorList>
            <consortium name="The Broad Institute Genomics Platform"/>
            <consortium name="The Broad Institute Genome Sequencing Center for Infectious Disease"/>
            <person name="Wu L."/>
            <person name="Ma J."/>
        </authorList>
    </citation>
    <scope>NUCLEOTIDE SEQUENCE [LARGE SCALE GENOMIC DNA]</scope>
    <source>
        <strain evidence="5">JCM 18055</strain>
    </source>
</reference>
<dbReference type="InterPro" id="IPR036291">
    <property type="entry name" value="NAD(P)-bd_dom_sf"/>
</dbReference>
<keyword evidence="2" id="KW-0560">Oxidoreductase</keyword>
<dbReference type="InterPro" id="IPR020904">
    <property type="entry name" value="Sc_DH/Rdtase_CS"/>
</dbReference>
<dbReference type="Pfam" id="PF00106">
    <property type="entry name" value="adh_short"/>
    <property type="match status" value="1"/>
</dbReference>
<accession>A0ABP8WB76</accession>
<name>A0ABP8WB76_9PSEU</name>
<evidence type="ECO:0000256" key="2">
    <source>
        <dbReference type="ARBA" id="ARBA00023002"/>
    </source>
</evidence>
<dbReference type="PROSITE" id="PS00061">
    <property type="entry name" value="ADH_SHORT"/>
    <property type="match status" value="1"/>
</dbReference>
<dbReference type="SUPFAM" id="SSF51735">
    <property type="entry name" value="NAD(P)-binding Rossmann-fold domains"/>
    <property type="match status" value="1"/>
</dbReference>
<dbReference type="Gene3D" id="3.40.50.720">
    <property type="entry name" value="NAD(P)-binding Rossmann-like Domain"/>
    <property type="match status" value="1"/>
</dbReference>
<dbReference type="PANTHER" id="PTHR44196">
    <property type="entry name" value="DEHYDROGENASE/REDUCTASE SDR FAMILY MEMBER 7B"/>
    <property type="match status" value="1"/>
</dbReference>
<dbReference type="SMART" id="SM00822">
    <property type="entry name" value="PKS_KR"/>
    <property type="match status" value="1"/>
</dbReference>
<dbReference type="EMBL" id="BAABIC010000006">
    <property type="protein sequence ID" value="GAA4685387.1"/>
    <property type="molecule type" value="Genomic_DNA"/>
</dbReference>
<dbReference type="Proteomes" id="UP001500325">
    <property type="component" value="Unassembled WGS sequence"/>
</dbReference>
<dbReference type="InterPro" id="IPR002347">
    <property type="entry name" value="SDR_fam"/>
</dbReference>
<gene>
    <name evidence="4" type="ORF">GCM10023215_20660</name>
</gene>
<dbReference type="InterPro" id="IPR057326">
    <property type="entry name" value="KR_dom"/>
</dbReference>
<feature type="domain" description="Ketoreductase" evidence="3">
    <location>
        <begin position="10"/>
        <end position="180"/>
    </location>
</feature>
<evidence type="ECO:0000313" key="5">
    <source>
        <dbReference type="Proteomes" id="UP001500325"/>
    </source>
</evidence>
<protein>
    <submittedName>
        <fullName evidence="4">SDR family NAD(P)-dependent oxidoreductase</fullName>
    </submittedName>
</protein>
<keyword evidence="5" id="KW-1185">Reference proteome</keyword>
<dbReference type="PANTHER" id="PTHR44196:SF1">
    <property type="entry name" value="DEHYDROGENASE_REDUCTASE SDR FAMILY MEMBER 7B"/>
    <property type="match status" value="1"/>
</dbReference>
<evidence type="ECO:0000313" key="4">
    <source>
        <dbReference type="EMBL" id="GAA4685387.1"/>
    </source>
</evidence>
<sequence length="245" mass="25407">MGGAVRVADRVALVTGASSGIGAAVALRLAGDGARLVLTGRDPERLQQVAERTGAKAIVADLSAGAEGLLDALPARPALVVHCAGVGAAGPLELLPPARVDELIDLNLRAPVQLTRALLPGLRAERGHLVFVASIAALGVAGEAVYSATKAGLRGFADAVRIEAPEIGVTTVLPGAVDTPYFGHRGREYDRRFPRPIRADRVAEEIVRGIRRGSVEVVVPRWLALGAKVHGAAPALFARASRRFG</sequence>
<comment type="caution">
    <text evidence="4">The sequence shown here is derived from an EMBL/GenBank/DDBJ whole genome shotgun (WGS) entry which is preliminary data.</text>
</comment>